<dbReference type="Gene3D" id="3.30.2310.20">
    <property type="entry name" value="RelE-like"/>
    <property type="match status" value="1"/>
</dbReference>
<evidence type="ECO:0000256" key="1">
    <source>
        <dbReference type="ARBA" id="ARBA00006226"/>
    </source>
</evidence>
<comment type="similarity">
    <text evidence="1">Belongs to the RelE toxin family.</text>
</comment>
<dbReference type="Proteomes" id="UP000003806">
    <property type="component" value="Chromosome"/>
</dbReference>
<dbReference type="STRING" id="885272.JonanDRAFT_1235"/>
<dbReference type="OrthoDB" id="9805098at2"/>
<evidence type="ECO:0000313" key="3">
    <source>
        <dbReference type="EMBL" id="EHM13601.1"/>
    </source>
</evidence>
<dbReference type="EMBL" id="CM001376">
    <property type="protein sequence ID" value="EHM13601.1"/>
    <property type="molecule type" value="Genomic_DNA"/>
</dbReference>
<dbReference type="PANTHER" id="PTHR35601:SF1">
    <property type="entry name" value="TOXIN RELE"/>
    <property type="match status" value="1"/>
</dbReference>
<dbReference type="InterPro" id="IPR035093">
    <property type="entry name" value="RelE/ParE_toxin_dom_sf"/>
</dbReference>
<keyword evidence="4" id="KW-1185">Reference proteome</keyword>
<dbReference type="SUPFAM" id="SSF143011">
    <property type="entry name" value="RelE-like"/>
    <property type="match status" value="1"/>
</dbReference>
<evidence type="ECO:0000313" key="4">
    <source>
        <dbReference type="Proteomes" id="UP000003806"/>
    </source>
</evidence>
<accession>H0ULW0</accession>
<reference evidence="3 4" key="1">
    <citation type="submission" date="2011-11" db="EMBL/GenBank/DDBJ databases">
        <title>The Noncontiguous Finished genome of Jonquetella anthropi DSM 22815.</title>
        <authorList>
            <consortium name="US DOE Joint Genome Institute (JGI-PGF)"/>
            <person name="Lucas S."/>
            <person name="Copeland A."/>
            <person name="Lapidus A."/>
            <person name="Glavina del Rio T."/>
            <person name="Dalin E."/>
            <person name="Tice H."/>
            <person name="Bruce D."/>
            <person name="Goodwin L."/>
            <person name="Pitluck S."/>
            <person name="Peters L."/>
            <person name="Mikhailova N."/>
            <person name="Held B."/>
            <person name="Kyrpides N."/>
            <person name="Mavromatis K."/>
            <person name="Ivanova N."/>
            <person name="Markowitz V."/>
            <person name="Cheng J.-F."/>
            <person name="Hugenholtz P."/>
            <person name="Woyke T."/>
            <person name="Wu D."/>
            <person name="Gronow S."/>
            <person name="Wellnitz S."/>
            <person name="Brambilla E."/>
            <person name="Klenk H.-P."/>
            <person name="Eisen J.A."/>
        </authorList>
    </citation>
    <scope>NUCLEOTIDE SEQUENCE [LARGE SCALE GENOMIC DNA]</scope>
    <source>
        <strain evidence="3 4">DSM 22815</strain>
    </source>
</reference>
<keyword evidence="2" id="KW-1277">Toxin-antitoxin system</keyword>
<dbReference type="RefSeq" id="WP_008523193.1">
    <property type="nucleotide sequence ID" value="NZ_CM001376.1"/>
</dbReference>
<dbReference type="InterPro" id="IPR007712">
    <property type="entry name" value="RelE/ParE_toxin"/>
</dbReference>
<organism evidence="3 4">
    <name type="scientific">Jonquetella anthropi DSM 22815</name>
    <dbReference type="NCBI Taxonomy" id="885272"/>
    <lineage>
        <taxon>Bacteria</taxon>
        <taxon>Thermotogati</taxon>
        <taxon>Synergistota</taxon>
        <taxon>Synergistia</taxon>
        <taxon>Synergistales</taxon>
        <taxon>Dethiosulfovibrionaceae</taxon>
        <taxon>Jonquetella</taxon>
    </lineage>
</organism>
<dbReference type="eggNOG" id="COG2026">
    <property type="taxonomic scope" value="Bacteria"/>
</dbReference>
<name>H0ULW0_9BACT</name>
<dbReference type="AlphaFoldDB" id="H0ULW0"/>
<protein>
    <submittedName>
        <fullName evidence="3">Cytotoxic translational repressor of toxin-antitoxin stability system</fullName>
    </submittedName>
</protein>
<proteinExistence type="inferred from homology"/>
<dbReference type="Pfam" id="PF05016">
    <property type="entry name" value="ParE_toxin"/>
    <property type="match status" value="1"/>
</dbReference>
<evidence type="ECO:0000256" key="2">
    <source>
        <dbReference type="ARBA" id="ARBA00022649"/>
    </source>
</evidence>
<gene>
    <name evidence="3" type="ORF">JonanDRAFT_1235</name>
</gene>
<sequence>MVLKKSYRVLVEKTFQRKVKHLPLEAKRLIEDFIRRRLQGCENPRAFGHGLSANLAGLWRYRVGDYRIICDIQDEQLIVIALACGRRDSIYSD</sequence>
<dbReference type="HOGENOM" id="CLU_155761_1_1_0"/>
<dbReference type="PANTHER" id="PTHR35601">
    <property type="entry name" value="TOXIN RELE"/>
    <property type="match status" value="1"/>
</dbReference>